<dbReference type="EMBL" id="JAUNZN010000001">
    <property type="protein sequence ID" value="KAK4829898.1"/>
    <property type="molecule type" value="Genomic_DNA"/>
</dbReference>
<accession>A0AAN7PQZ6</accession>
<feature type="transmembrane region" description="Helical" evidence="1">
    <location>
        <begin position="64"/>
        <end position="85"/>
    </location>
</feature>
<name>A0AAN7PQZ6_MYCAM</name>
<keyword evidence="3" id="KW-1185">Reference proteome</keyword>
<evidence type="ECO:0000313" key="2">
    <source>
        <dbReference type="EMBL" id="KAK4829898.1"/>
    </source>
</evidence>
<keyword evidence="1" id="KW-0812">Transmembrane</keyword>
<reference evidence="2 3" key="1">
    <citation type="journal article" date="2023" name="J. Hered.">
        <title>Chromosome-level genome of the wood stork (Mycteria americana) provides insight into avian chromosome evolution.</title>
        <authorList>
            <person name="Flamio R. Jr."/>
            <person name="Ramstad K.M."/>
        </authorList>
    </citation>
    <scope>NUCLEOTIDE SEQUENCE [LARGE SCALE GENOMIC DNA]</scope>
    <source>
        <strain evidence="2">JAX WOST 10</strain>
    </source>
</reference>
<comment type="caution">
    <text evidence="2">The sequence shown here is derived from an EMBL/GenBank/DDBJ whole genome shotgun (WGS) entry which is preliminary data.</text>
</comment>
<evidence type="ECO:0000313" key="3">
    <source>
        <dbReference type="Proteomes" id="UP001333110"/>
    </source>
</evidence>
<organism evidence="2 3">
    <name type="scientific">Mycteria americana</name>
    <name type="common">Wood stork</name>
    <dbReference type="NCBI Taxonomy" id="33587"/>
    <lineage>
        <taxon>Eukaryota</taxon>
        <taxon>Metazoa</taxon>
        <taxon>Chordata</taxon>
        <taxon>Craniata</taxon>
        <taxon>Vertebrata</taxon>
        <taxon>Euteleostomi</taxon>
        <taxon>Archelosauria</taxon>
        <taxon>Archosauria</taxon>
        <taxon>Dinosauria</taxon>
        <taxon>Saurischia</taxon>
        <taxon>Theropoda</taxon>
        <taxon>Coelurosauria</taxon>
        <taxon>Aves</taxon>
        <taxon>Neognathae</taxon>
        <taxon>Neoaves</taxon>
        <taxon>Aequornithes</taxon>
        <taxon>Ciconiiformes</taxon>
        <taxon>Ciconiidae</taxon>
        <taxon>Mycteria</taxon>
    </lineage>
</organism>
<evidence type="ECO:0000256" key="1">
    <source>
        <dbReference type="SAM" id="Phobius"/>
    </source>
</evidence>
<dbReference type="Proteomes" id="UP001333110">
    <property type="component" value="Unassembled WGS sequence"/>
</dbReference>
<dbReference type="AlphaFoldDB" id="A0AAN7PQZ6"/>
<sequence>MEKYLLGGSKEHGATLFSIVSSGRIRGNRHKLTHQETPFKHEEKLFHSSTGTAVAGPKMMRSSVFHMFILSMVAVDVIVAASNYYKGENFKRQYDEFYLAELYMLNMTPYGME</sequence>
<gene>
    <name evidence="2" type="ORF">QYF61_007290</name>
</gene>
<keyword evidence="1" id="KW-0472">Membrane</keyword>
<proteinExistence type="predicted"/>
<keyword evidence="1" id="KW-1133">Transmembrane helix</keyword>
<protein>
    <submittedName>
        <fullName evidence="2">Uncharacterized protein</fullName>
    </submittedName>
</protein>